<keyword evidence="2" id="KW-1185">Reference proteome</keyword>
<dbReference type="AlphaFoldDB" id="A1ZVB1"/>
<name>A1ZVB1_MICM2</name>
<reference evidence="1 2" key="1">
    <citation type="submission" date="2007-01" db="EMBL/GenBank/DDBJ databases">
        <authorList>
            <person name="Haygood M."/>
            <person name="Podell S."/>
            <person name="Anderson C."/>
            <person name="Hopkinson B."/>
            <person name="Roe K."/>
            <person name="Barbeau K."/>
            <person name="Gaasterland T."/>
            <person name="Ferriera S."/>
            <person name="Johnson J."/>
            <person name="Kravitz S."/>
            <person name="Beeson K."/>
            <person name="Sutton G."/>
            <person name="Rogers Y.-H."/>
            <person name="Friedman R."/>
            <person name="Frazier M."/>
            <person name="Venter J.C."/>
        </authorList>
    </citation>
    <scope>NUCLEOTIDE SEQUENCE [LARGE SCALE GENOMIC DNA]</scope>
    <source>
        <strain evidence="1 2">ATCC 23134</strain>
    </source>
</reference>
<dbReference type="EMBL" id="AAWS01000045">
    <property type="protein sequence ID" value="EAY25609.1"/>
    <property type="molecule type" value="Genomic_DNA"/>
</dbReference>
<organism evidence="1 2">
    <name type="scientific">Microscilla marina ATCC 23134</name>
    <dbReference type="NCBI Taxonomy" id="313606"/>
    <lineage>
        <taxon>Bacteria</taxon>
        <taxon>Pseudomonadati</taxon>
        <taxon>Bacteroidota</taxon>
        <taxon>Cytophagia</taxon>
        <taxon>Cytophagales</taxon>
        <taxon>Microscillaceae</taxon>
        <taxon>Microscilla</taxon>
    </lineage>
</organism>
<gene>
    <name evidence="1" type="ORF">M23134_07260</name>
</gene>
<protein>
    <submittedName>
        <fullName evidence="1">Uncharacterized protein</fullName>
    </submittedName>
</protein>
<evidence type="ECO:0000313" key="1">
    <source>
        <dbReference type="EMBL" id="EAY25609.1"/>
    </source>
</evidence>
<sequence length="92" mass="10272">MKEDIVQDEKLSLIGKLAFALYSQKIQITYGALKKILQDKGYEYSEMSNQGLGASVSAAYRAWNQDGKGDVEVSNAIAYTFTDKNGDLIWQK</sequence>
<proteinExistence type="predicted"/>
<dbReference type="Proteomes" id="UP000004095">
    <property type="component" value="Unassembled WGS sequence"/>
</dbReference>
<comment type="caution">
    <text evidence="1">The sequence shown here is derived from an EMBL/GenBank/DDBJ whole genome shotgun (WGS) entry which is preliminary data.</text>
</comment>
<evidence type="ECO:0000313" key="2">
    <source>
        <dbReference type="Proteomes" id="UP000004095"/>
    </source>
</evidence>
<dbReference type="OrthoDB" id="1494218at2"/>
<dbReference type="RefSeq" id="WP_002702356.1">
    <property type="nucleotide sequence ID" value="NZ_AAWS01000045.1"/>
</dbReference>
<accession>A1ZVB1</accession>
<dbReference type="eggNOG" id="ENOG502ZDV7">
    <property type="taxonomic scope" value="Bacteria"/>
</dbReference>